<organism evidence="2 3">
    <name type="scientific">Ecytonucleospora hepatopenaei</name>
    <dbReference type="NCBI Taxonomy" id="646526"/>
    <lineage>
        <taxon>Eukaryota</taxon>
        <taxon>Fungi</taxon>
        <taxon>Fungi incertae sedis</taxon>
        <taxon>Microsporidia</taxon>
        <taxon>Enterocytozoonidae</taxon>
        <taxon>Ecytonucleospora</taxon>
    </lineage>
</organism>
<accession>A0A1W0E6U6</accession>
<feature type="coiled-coil region" evidence="1">
    <location>
        <begin position="48"/>
        <end position="89"/>
    </location>
</feature>
<protein>
    <submittedName>
        <fullName evidence="2">Uncharacterized protein</fullName>
    </submittedName>
</protein>
<sequence>MSTNKKYNKLKEKSQNIHDSLLHEINKTNSKNKKIISKQINELSNEIKDKYLLMIKEMDKKIKSKKEEINNLKKKMSELNKLTNAVNQEKFLNEIKEIKNQTVKMFKEKLKKIESFKENAILVYDKEFEKLNKKCDKTMEEAKKEIDESFSTK</sequence>
<dbReference type="VEuPathDB" id="MicrosporidiaDB:EHP00_1303"/>
<evidence type="ECO:0000313" key="2">
    <source>
        <dbReference type="EMBL" id="OQS54936.1"/>
    </source>
</evidence>
<dbReference type="Proteomes" id="UP000192758">
    <property type="component" value="Unassembled WGS sequence"/>
</dbReference>
<gene>
    <name evidence="2" type="ORF">EHP00_1303</name>
</gene>
<evidence type="ECO:0000313" key="3">
    <source>
        <dbReference type="Proteomes" id="UP000192758"/>
    </source>
</evidence>
<keyword evidence="3" id="KW-1185">Reference proteome</keyword>
<comment type="caution">
    <text evidence="2">The sequence shown here is derived from an EMBL/GenBank/DDBJ whole genome shotgun (WGS) entry which is preliminary data.</text>
</comment>
<name>A0A1W0E6U6_9MICR</name>
<dbReference type="AlphaFoldDB" id="A0A1W0E6U6"/>
<reference evidence="2 3" key="1">
    <citation type="journal article" date="2017" name="Environ. Microbiol.">
        <title>Decay of the glycolytic pathway and adaptation to intranuclear parasitism within Enterocytozoonidae microsporidia.</title>
        <authorList>
            <person name="Wiredu Boakye D."/>
            <person name="Jaroenlak P."/>
            <person name="Prachumwat A."/>
            <person name="Williams T.A."/>
            <person name="Bateman K.S."/>
            <person name="Itsathitphaisarn O."/>
            <person name="Sritunyalucksana K."/>
            <person name="Paszkiewicz K.H."/>
            <person name="Moore K.A."/>
            <person name="Stentiford G.D."/>
            <person name="Williams B.A."/>
        </authorList>
    </citation>
    <scope>NUCLEOTIDE SEQUENCE [LARGE SCALE GENOMIC DNA]</scope>
    <source>
        <strain evidence="2 3">TH1</strain>
    </source>
</reference>
<evidence type="ECO:0000256" key="1">
    <source>
        <dbReference type="SAM" id="Coils"/>
    </source>
</evidence>
<dbReference type="EMBL" id="MNPJ01000015">
    <property type="protein sequence ID" value="OQS54936.1"/>
    <property type="molecule type" value="Genomic_DNA"/>
</dbReference>
<keyword evidence="1" id="KW-0175">Coiled coil</keyword>
<proteinExistence type="predicted"/>
<dbReference type="OrthoDB" id="2200145at2759"/>